<evidence type="ECO:0000313" key="9">
    <source>
        <dbReference type="Proteomes" id="UP000236723"/>
    </source>
</evidence>
<feature type="transmembrane region" description="Helical" evidence="6">
    <location>
        <begin position="312"/>
        <end position="335"/>
    </location>
</feature>
<proteinExistence type="predicted"/>
<keyword evidence="9" id="KW-1185">Reference proteome</keyword>
<gene>
    <name evidence="8" type="ORF">SAMN04489712_10968</name>
</gene>
<evidence type="ECO:0000259" key="7">
    <source>
        <dbReference type="Pfam" id="PF02687"/>
    </source>
</evidence>
<dbReference type="InterPro" id="IPR038766">
    <property type="entry name" value="Membrane_comp_ABC_pdt"/>
</dbReference>
<keyword evidence="2" id="KW-1003">Cell membrane</keyword>
<keyword evidence="5 6" id="KW-0472">Membrane</keyword>
<evidence type="ECO:0000256" key="3">
    <source>
        <dbReference type="ARBA" id="ARBA00022692"/>
    </source>
</evidence>
<comment type="subcellular location">
    <subcellularLocation>
        <location evidence="1">Cell membrane</location>
        <topology evidence="1">Multi-pass membrane protein</topology>
    </subcellularLocation>
</comment>
<keyword evidence="3 6" id="KW-0812">Transmembrane</keyword>
<feature type="transmembrane region" description="Helical" evidence="6">
    <location>
        <begin position="795"/>
        <end position="820"/>
    </location>
</feature>
<feature type="transmembrane region" description="Helical" evidence="6">
    <location>
        <begin position="355"/>
        <end position="375"/>
    </location>
</feature>
<feature type="transmembrane region" description="Helical" evidence="6">
    <location>
        <begin position="406"/>
        <end position="426"/>
    </location>
</feature>
<dbReference type="InterPro" id="IPR003838">
    <property type="entry name" value="ABC3_permease_C"/>
</dbReference>
<dbReference type="Proteomes" id="UP000236723">
    <property type="component" value="Unassembled WGS sequence"/>
</dbReference>
<reference evidence="9" key="1">
    <citation type="submission" date="2016-10" db="EMBL/GenBank/DDBJ databases">
        <authorList>
            <person name="Varghese N."/>
            <person name="Submissions S."/>
        </authorList>
    </citation>
    <scope>NUCLEOTIDE SEQUENCE [LARGE SCALE GENOMIC DNA]</scope>
    <source>
        <strain evidence="9">DSM 43163</strain>
    </source>
</reference>
<feature type="transmembrane region" description="Helical" evidence="6">
    <location>
        <begin position="487"/>
        <end position="507"/>
    </location>
</feature>
<feature type="transmembrane region" description="Helical" evidence="6">
    <location>
        <begin position="255"/>
        <end position="280"/>
    </location>
</feature>
<organism evidence="8 9">
    <name type="scientific">Thermomonospora echinospora</name>
    <dbReference type="NCBI Taxonomy" id="1992"/>
    <lineage>
        <taxon>Bacteria</taxon>
        <taxon>Bacillati</taxon>
        <taxon>Actinomycetota</taxon>
        <taxon>Actinomycetes</taxon>
        <taxon>Streptosporangiales</taxon>
        <taxon>Thermomonosporaceae</taxon>
        <taxon>Thermomonospora</taxon>
    </lineage>
</organism>
<feature type="transmembrane region" description="Helical" evidence="6">
    <location>
        <begin position="706"/>
        <end position="727"/>
    </location>
</feature>
<evidence type="ECO:0000313" key="8">
    <source>
        <dbReference type="EMBL" id="SEG69280.1"/>
    </source>
</evidence>
<dbReference type="OrthoDB" id="3223244at2"/>
<dbReference type="Pfam" id="PF02687">
    <property type="entry name" value="FtsX"/>
    <property type="match status" value="2"/>
</dbReference>
<dbReference type="AlphaFoldDB" id="A0A1H6C8H9"/>
<evidence type="ECO:0000256" key="2">
    <source>
        <dbReference type="ARBA" id="ARBA00022475"/>
    </source>
</evidence>
<dbReference type="PANTHER" id="PTHR30287:SF1">
    <property type="entry name" value="INNER MEMBRANE PROTEIN"/>
    <property type="match status" value="1"/>
</dbReference>
<dbReference type="EMBL" id="FNVO01000009">
    <property type="protein sequence ID" value="SEG69280.1"/>
    <property type="molecule type" value="Genomic_DNA"/>
</dbReference>
<feature type="transmembrane region" description="Helical" evidence="6">
    <location>
        <begin position="758"/>
        <end position="783"/>
    </location>
</feature>
<protein>
    <submittedName>
        <fullName evidence="8">Putative ABC transport system permease protein</fullName>
    </submittedName>
</protein>
<feature type="domain" description="ABC3 transporter permease C-terminal" evidence="7">
    <location>
        <begin position="265"/>
        <end position="380"/>
    </location>
</feature>
<evidence type="ECO:0000256" key="4">
    <source>
        <dbReference type="ARBA" id="ARBA00022989"/>
    </source>
</evidence>
<name>A0A1H6C8H9_9ACTN</name>
<evidence type="ECO:0000256" key="5">
    <source>
        <dbReference type="ARBA" id="ARBA00023136"/>
    </source>
</evidence>
<dbReference type="PANTHER" id="PTHR30287">
    <property type="entry name" value="MEMBRANE COMPONENT OF PREDICTED ABC SUPERFAMILY METABOLITE UPTAKE TRANSPORTER"/>
    <property type="match status" value="1"/>
</dbReference>
<dbReference type="RefSeq" id="WP_103939522.1">
    <property type="nucleotide sequence ID" value="NZ_FNVO01000009.1"/>
</dbReference>
<evidence type="ECO:0000256" key="1">
    <source>
        <dbReference type="ARBA" id="ARBA00004651"/>
    </source>
</evidence>
<sequence>MIGLLALATLRARKAAFAGSFLALLCAATLVGACGVLLETGLRGGIPTERYAGTPVMVAADQSLHWTKHKKDKAKVKSKPLTERAWLPESVAGRLRSVPGAAAIVAEVTFPATVVERAGKAPSWGHAWDSARLTPYTLREGRPPTAPGEVVLDQGRVGEEVTIQATDAPARYRVVGVTRERLPSQTSVFFSAGEARRLARHDGQVTALGVLARPGVDTGGLARAVTAAVNGTGAKVHAGSARGPLEFRDADQARVMLISMGGALGGTSLLVAVLVVVGTFSLSIRQRQRELAVLRAVAATPRQVRAMIGREALAVGVLAAVPGAALGGPVVASWLRSRFVELGALPDTLALARSPFPVAAAVAVAATTAAAWIAARVSSRRTLRIRPTEALSDAATEPPGTGRVRAFAGLVALAAHVVLLVVLSGLDTEAAASPVTFLTVVVAAVAVALLGPWLTRATTAVLAVPLRLSRGPGFLAAANTRAAAGRLATVVTPMALAVAMTGTILFVQTTMGHAAQRQAEAGTTAGYALAGIAGVPDQAADDARRTPGVTAVTRIVHTTLRVGQDKYPAQGITPAGASATLDLDVRDGSLDRLTDGAVALSTTAAGHRNARIGDRIALTLGDGAKVTSRLVAVYERGLGFGDVTLPFDLVAAHVDRPLADTVLIKADPAAHTALAGLARTYPGLRVLDGDGIRAAQRDRQATTAQVNYLAMGLIIAFTAISLVNALAMATGDRLRELAALRLAGVTRRQVLRMLRWETLVLVLAGATTGTAIASATLTAFATGMTGTPSPYAPPLAYAGLVATVTALALAATALPARILLRTKPAEAIRARE</sequence>
<feature type="transmembrane region" description="Helical" evidence="6">
    <location>
        <begin position="438"/>
        <end position="466"/>
    </location>
</feature>
<feature type="domain" description="ABC3 transporter permease C-terminal" evidence="7">
    <location>
        <begin position="709"/>
        <end position="824"/>
    </location>
</feature>
<dbReference type="GO" id="GO:0005886">
    <property type="term" value="C:plasma membrane"/>
    <property type="evidence" value="ECO:0007669"/>
    <property type="project" value="UniProtKB-SubCell"/>
</dbReference>
<accession>A0A1H6C8H9</accession>
<keyword evidence="4 6" id="KW-1133">Transmembrane helix</keyword>
<evidence type="ECO:0000256" key="6">
    <source>
        <dbReference type="SAM" id="Phobius"/>
    </source>
</evidence>